<evidence type="ECO:0000256" key="1">
    <source>
        <dbReference type="ARBA" id="ARBA00001933"/>
    </source>
</evidence>
<evidence type="ECO:0000259" key="9">
    <source>
        <dbReference type="Pfam" id="PF00155"/>
    </source>
</evidence>
<dbReference type="SUPFAM" id="SSF53383">
    <property type="entry name" value="PLP-dependent transferases"/>
    <property type="match status" value="1"/>
</dbReference>
<evidence type="ECO:0000256" key="6">
    <source>
        <dbReference type="ARBA" id="ARBA00022679"/>
    </source>
</evidence>
<dbReference type="AlphaFoldDB" id="A0A671U817"/>
<comment type="subunit">
    <text evidence="3">Homodimer.</text>
</comment>
<protein>
    <recommendedName>
        <fullName evidence="4">aspartate transaminase</fullName>
        <ecNumber evidence="4">2.6.1.1</ecNumber>
    </recommendedName>
</protein>
<name>A0A671U817_SPAAU</name>
<comment type="similarity">
    <text evidence="2">Belongs to the class-I pyridoxal-phosphate-dependent aminotransferase family.</text>
</comment>
<dbReference type="PANTHER" id="PTHR11879:SF36">
    <property type="entry name" value="ASPARTATE AMINOTRANSFERASE, CYTOPLASMIC 2"/>
    <property type="match status" value="1"/>
</dbReference>
<reference evidence="10" key="3">
    <citation type="submission" date="2025-09" db="UniProtKB">
        <authorList>
            <consortium name="Ensembl"/>
        </authorList>
    </citation>
    <scope>IDENTIFICATION</scope>
</reference>
<dbReference type="OMA" id="PGGLYCC"/>
<organism evidence="10 11">
    <name type="scientific">Sparus aurata</name>
    <name type="common">Gilthead sea bream</name>
    <dbReference type="NCBI Taxonomy" id="8175"/>
    <lineage>
        <taxon>Eukaryota</taxon>
        <taxon>Metazoa</taxon>
        <taxon>Chordata</taxon>
        <taxon>Craniata</taxon>
        <taxon>Vertebrata</taxon>
        <taxon>Euteleostomi</taxon>
        <taxon>Actinopterygii</taxon>
        <taxon>Neopterygii</taxon>
        <taxon>Teleostei</taxon>
        <taxon>Neoteleostei</taxon>
        <taxon>Acanthomorphata</taxon>
        <taxon>Eupercaria</taxon>
        <taxon>Spariformes</taxon>
        <taxon>Sparidae</taxon>
        <taxon>Sparus</taxon>
    </lineage>
</organism>
<dbReference type="EC" id="2.6.1.1" evidence="4"/>
<dbReference type="InterPro" id="IPR015424">
    <property type="entry name" value="PyrdxlP-dep_Trfase"/>
</dbReference>
<accession>A0A671U817</accession>
<dbReference type="Gene3D" id="3.40.640.10">
    <property type="entry name" value="Type I PLP-dependent aspartate aminotransferase-like (Major domain)"/>
    <property type="match status" value="1"/>
</dbReference>
<dbReference type="OrthoDB" id="6752799at2759"/>
<evidence type="ECO:0000256" key="3">
    <source>
        <dbReference type="ARBA" id="ARBA00011738"/>
    </source>
</evidence>
<dbReference type="Proteomes" id="UP000472265">
    <property type="component" value="Chromosome 5"/>
</dbReference>
<dbReference type="PRINTS" id="PR00799">
    <property type="entry name" value="TRANSAMINASE"/>
</dbReference>
<reference evidence="10" key="1">
    <citation type="submission" date="2021-04" db="EMBL/GenBank/DDBJ databases">
        <authorList>
            <consortium name="Wellcome Sanger Institute Data Sharing"/>
        </authorList>
    </citation>
    <scope>NUCLEOTIDE SEQUENCE [LARGE SCALE GENOMIC DNA]</scope>
</reference>
<keyword evidence="11" id="KW-1185">Reference proteome</keyword>
<keyword evidence="7" id="KW-0663">Pyridoxal phosphate</keyword>
<evidence type="ECO:0000256" key="4">
    <source>
        <dbReference type="ARBA" id="ARBA00012753"/>
    </source>
</evidence>
<comment type="cofactor">
    <cofactor evidence="1">
        <name>pyridoxal 5'-phosphate</name>
        <dbReference type="ChEBI" id="CHEBI:597326"/>
    </cofactor>
</comment>
<evidence type="ECO:0000256" key="7">
    <source>
        <dbReference type="ARBA" id="ARBA00022898"/>
    </source>
</evidence>
<dbReference type="GO" id="GO:0030170">
    <property type="term" value="F:pyridoxal phosphate binding"/>
    <property type="evidence" value="ECO:0007669"/>
    <property type="project" value="InterPro"/>
</dbReference>
<evidence type="ECO:0000313" key="10">
    <source>
        <dbReference type="Ensembl" id="ENSSAUP00010010471.1"/>
    </source>
</evidence>
<dbReference type="Ensembl" id="ENSSAUT00010011117.1">
    <property type="protein sequence ID" value="ENSSAUP00010010471.1"/>
    <property type="gene ID" value="ENSSAUG00010005071.1"/>
</dbReference>
<dbReference type="InterPro" id="IPR015421">
    <property type="entry name" value="PyrdxlP-dep_Trfase_major"/>
</dbReference>
<dbReference type="GO" id="GO:0004069">
    <property type="term" value="F:L-aspartate:2-oxoglutarate aminotransferase activity"/>
    <property type="evidence" value="ECO:0007669"/>
    <property type="project" value="UniProtKB-EC"/>
</dbReference>
<evidence type="ECO:0000256" key="2">
    <source>
        <dbReference type="ARBA" id="ARBA00007441"/>
    </source>
</evidence>
<dbReference type="InParanoid" id="A0A671U817"/>
<dbReference type="Gene3D" id="3.90.1150.10">
    <property type="entry name" value="Aspartate Aminotransferase, domain 1"/>
    <property type="match status" value="1"/>
</dbReference>
<evidence type="ECO:0000313" key="11">
    <source>
        <dbReference type="Proteomes" id="UP000472265"/>
    </source>
</evidence>
<proteinExistence type="inferred from homology"/>
<dbReference type="InterPro" id="IPR004839">
    <property type="entry name" value="Aminotransferase_I/II_large"/>
</dbReference>
<dbReference type="InterPro" id="IPR000796">
    <property type="entry name" value="Asp_trans"/>
</dbReference>
<dbReference type="GeneTree" id="ENSGT00950000183082"/>
<evidence type="ECO:0000256" key="8">
    <source>
        <dbReference type="SAM" id="MobiDB-lite"/>
    </source>
</evidence>
<feature type="domain" description="Aminotransferase class I/classII large" evidence="9">
    <location>
        <begin position="86"/>
        <end position="422"/>
    </location>
</feature>
<gene>
    <name evidence="10" type="primary">GOT1L1</name>
    <name evidence="10" type="synonym">got1l1</name>
</gene>
<dbReference type="FunCoup" id="A0A671U817">
    <property type="interactions" value="118"/>
</dbReference>
<keyword evidence="6" id="KW-0808">Transferase</keyword>
<feature type="region of interest" description="Disordered" evidence="8">
    <location>
        <begin position="1"/>
        <end position="24"/>
    </location>
</feature>
<dbReference type="GO" id="GO:0005829">
    <property type="term" value="C:cytosol"/>
    <property type="evidence" value="ECO:0007669"/>
    <property type="project" value="TreeGrafter"/>
</dbReference>
<dbReference type="GO" id="GO:0006532">
    <property type="term" value="P:aspartate biosynthetic process"/>
    <property type="evidence" value="ECO:0007669"/>
    <property type="project" value="TreeGrafter"/>
</dbReference>
<dbReference type="Pfam" id="PF00155">
    <property type="entry name" value="Aminotran_1_2"/>
    <property type="match status" value="1"/>
</dbReference>
<reference evidence="10" key="2">
    <citation type="submission" date="2025-08" db="UniProtKB">
        <authorList>
            <consortium name="Ensembl"/>
        </authorList>
    </citation>
    <scope>IDENTIFICATION</scope>
</reference>
<dbReference type="InterPro" id="IPR015422">
    <property type="entry name" value="PyrdxlP-dep_Trfase_small"/>
</dbReference>
<evidence type="ECO:0000256" key="5">
    <source>
        <dbReference type="ARBA" id="ARBA00022576"/>
    </source>
</evidence>
<keyword evidence="5" id="KW-0032">Aminotransferase</keyword>
<dbReference type="PANTHER" id="PTHR11879">
    <property type="entry name" value="ASPARTATE AMINOTRANSFERASE"/>
    <property type="match status" value="1"/>
</dbReference>
<sequence length="431" mass="47727">MMSGPGGNEKGLSQNGDPGGHLSVLTSAHSAAVGPETRLLSAFRKDTHHRKVYLAGREYYSKEGKTFELRLVGKIKQQLGADPTLRPEYAPSLGLTDFTRRATEAALGKSCCAIVENRVLGVQTPGFTAAVRLGAELLKHWHDVSATWCGPVYLSTPCDDSLAGIFQAAGIQDIREYYFWDDRQRGACLEKLLEDLERAPQQSVVVLSASGHYPTGADLSQSQWAVIIQLIMRRRLFPFLLLPAQALCYGELERDAWPVQYCASQGMELLCAQSFSHCFGLYGEAVGHLLCILKQSSLRLSLQARAERIIQSLWAQPSVGGAQVVATVLSNPAHRVEWQAEVKHIVERCMLIRHILRERLRLLGTPGSWEHLTQQRGLYCCTGLNGQQVEFLSNRRHVYLLPGGCLNISAINSHNLEYITESIHLALTTLL</sequence>